<evidence type="ECO:0000313" key="1">
    <source>
        <dbReference type="EMBL" id="MEL5996159.1"/>
    </source>
</evidence>
<dbReference type="Proteomes" id="UP001479606">
    <property type="component" value="Unassembled WGS sequence"/>
</dbReference>
<keyword evidence="2" id="KW-1185">Reference proteome</keyword>
<accession>A0ABU9LZF9</accession>
<evidence type="ECO:0000313" key="2">
    <source>
        <dbReference type="Proteomes" id="UP001479606"/>
    </source>
</evidence>
<protein>
    <submittedName>
        <fullName evidence="1">Uncharacterized protein</fullName>
    </submittedName>
</protein>
<name>A0ABU9LZF9_9BACT</name>
<comment type="caution">
    <text evidence="1">The sequence shown here is derived from an EMBL/GenBank/DDBJ whole genome shotgun (WGS) entry which is preliminary data.</text>
</comment>
<organism evidence="1 2">
    <name type="scientific">Hymenobacter segetis</name>
    <dbReference type="NCBI Taxonomy" id="2025509"/>
    <lineage>
        <taxon>Bacteria</taxon>
        <taxon>Pseudomonadati</taxon>
        <taxon>Bacteroidota</taxon>
        <taxon>Cytophagia</taxon>
        <taxon>Cytophagales</taxon>
        <taxon>Hymenobacteraceae</taxon>
        <taxon>Hymenobacter</taxon>
    </lineage>
</organism>
<dbReference type="RefSeq" id="WP_342300426.1">
    <property type="nucleotide sequence ID" value="NZ_JBCEVZ010000059.1"/>
</dbReference>
<gene>
    <name evidence="1" type="ORF">AAFH49_18225</name>
</gene>
<sequence>MQLSSVLQRLLKLAKNLISGNPDLSGKANDYMNPLPELVKGLELLKPFLTKQGFKFDNYENDKGSGGQFTIATFTNGNKKFVIGYRFSIGYVIYQYCDYTVNHSYYLDGLGYAEQKQFPGFQSEDKLRPFRYILHDFDFLINDFFAGDCSELKIIAKQQKESIEECNRNAQEEYKYHHDKLNIYKARQEFKDKNYKTSLTIYNEIEYPEILSDFDRKAISYCKNHL</sequence>
<proteinExistence type="predicted"/>
<reference evidence="1 2" key="1">
    <citation type="journal article" date="2018" name="Arch. Microbiol.">
        <title>Hymenobacter segetis sp. nov., isolated from soil.</title>
        <authorList>
            <person name="Ten L.N."/>
            <person name="Lim S.J."/>
            <person name="Kim B.O."/>
            <person name="Kang I.K."/>
            <person name="Jung H.Y."/>
        </authorList>
    </citation>
    <scope>NUCLEOTIDE SEQUENCE [LARGE SCALE GENOMIC DNA]</scope>
    <source>
        <strain evidence="1 2">S7-3-11</strain>
    </source>
</reference>
<dbReference type="EMBL" id="JBCEVZ010000059">
    <property type="protein sequence ID" value="MEL5996159.1"/>
    <property type="molecule type" value="Genomic_DNA"/>
</dbReference>